<dbReference type="PANTHER" id="PTHR43238">
    <property type="entry name" value="GDP-L-FUCOSE SYNTHASE"/>
    <property type="match status" value="1"/>
</dbReference>
<dbReference type="Gene3D" id="3.40.50.720">
    <property type="entry name" value="NAD(P)-binding Rossmann-like Domain"/>
    <property type="match status" value="1"/>
</dbReference>
<evidence type="ECO:0000313" key="8">
    <source>
        <dbReference type="Proteomes" id="UP000191905"/>
    </source>
</evidence>
<dbReference type="Gene3D" id="3.90.25.10">
    <property type="entry name" value="UDP-galactose 4-epimerase, domain 1"/>
    <property type="match status" value="1"/>
</dbReference>
<keyword evidence="5" id="KW-0511">Multifunctional enzyme</keyword>
<organism evidence="7 8">
    <name type="scientific">Manganibacter manganicus</name>
    <dbReference type="NCBI Taxonomy" id="1873176"/>
    <lineage>
        <taxon>Bacteria</taxon>
        <taxon>Pseudomonadati</taxon>
        <taxon>Pseudomonadota</taxon>
        <taxon>Alphaproteobacteria</taxon>
        <taxon>Hyphomicrobiales</taxon>
        <taxon>Phyllobacteriaceae</taxon>
        <taxon>Manganibacter</taxon>
    </lineage>
</organism>
<dbReference type="GO" id="GO:0042351">
    <property type="term" value="P:'de novo' GDP-L-fucose biosynthetic process"/>
    <property type="evidence" value="ECO:0007669"/>
    <property type="project" value="UniProtKB-UniRule"/>
</dbReference>
<protein>
    <recommendedName>
        <fullName evidence="5">GDP-L-fucose synthase</fullName>
        <ecNumber evidence="5">1.1.1.271</ecNumber>
    </recommendedName>
    <alternativeName>
        <fullName evidence="5">GDP-4-keto-6-deoxy-D-mannose-3,5-epimerase-4-reductase</fullName>
    </alternativeName>
</protein>
<feature type="binding site" evidence="5">
    <location>
        <position position="214"/>
    </location>
    <ligand>
        <name>substrate</name>
    </ligand>
</feature>
<keyword evidence="4 5" id="KW-0413">Isomerase</keyword>
<evidence type="ECO:0000256" key="4">
    <source>
        <dbReference type="ARBA" id="ARBA00023235"/>
    </source>
</evidence>
<dbReference type="EMBL" id="MDET01000017">
    <property type="protein sequence ID" value="OQM75329.1"/>
    <property type="molecule type" value="Genomic_DNA"/>
</dbReference>
<evidence type="ECO:0000259" key="6">
    <source>
        <dbReference type="Pfam" id="PF01370"/>
    </source>
</evidence>
<dbReference type="AlphaFoldDB" id="A0A1V8RQR3"/>
<proteinExistence type="inferred from homology"/>
<dbReference type="InterPro" id="IPR036291">
    <property type="entry name" value="NAD(P)-bd_dom_sf"/>
</dbReference>
<dbReference type="InterPro" id="IPR001509">
    <property type="entry name" value="Epimerase_deHydtase"/>
</dbReference>
<dbReference type="CDD" id="cd05239">
    <property type="entry name" value="GDP_FS_SDR_e"/>
    <property type="match status" value="1"/>
</dbReference>
<feature type="site" description="Important for catalytic activity" evidence="5">
    <location>
        <position position="112"/>
    </location>
</feature>
<feature type="binding site" evidence="5">
    <location>
        <position position="145"/>
    </location>
    <ligand>
        <name>NADP(+)</name>
        <dbReference type="ChEBI" id="CHEBI:58349"/>
    </ligand>
</feature>
<dbReference type="OrthoDB" id="9811425at2"/>
<feature type="active site" description="Proton donor/acceptor" evidence="5">
    <location>
        <position position="141"/>
    </location>
</feature>
<evidence type="ECO:0000256" key="2">
    <source>
        <dbReference type="ARBA" id="ARBA00022857"/>
    </source>
</evidence>
<comment type="catalytic activity">
    <reaction evidence="5">
        <text>GDP-beta-L-fucose + NADP(+) = GDP-4-dehydro-alpha-D-rhamnose + NADPH + H(+)</text>
        <dbReference type="Rhea" id="RHEA:18885"/>
        <dbReference type="ChEBI" id="CHEBI:15378"/>
        <dbReference type="ChEBI" id="CHEBI:57273"/>
        <dbReference type="ChEBI" id="CHEBI:57783"/>
        <dbReference type="ChEBI" id="CHEBI:57964"/>
        <dbReference type="ChEBI" id="CHEBI:58349"/>
        <dbReference type="EC" id="1.1.1.271"/>
    </reaction>
</comment>
<dbReference type="Proteomes" id="UP000191905">
    <property type="component" value="Unassembled WGS sequence"/>
</dbReference>
<dbReference type="GO" id="GO:0070401">
    <property type="term" value="F:NADP+ binding"/>
    <property type="evidence" value="ECO:0007669"/>
    <property type="project" value="UniProtKB-UniRule"/>
</dbReference>
<feature type="binding site" evidence="5">
    <location>
        <position position="274"/>
    </location>
    <ligand>
        <name>substrate</name>
    </ligand>
</feature>
<accession>A0A1V8RQR3</accession>
<feature type="site" description="Important for catalytic activity" evidence="5">
    <location>
        <position position="114"/>
    </location>
</feature>
<comment type="similarity">
    <text evidence="1 5">Belongs to the NAD(P)-dependent epimerase/dehydratase family. Fucose synthase subfamily.</text>
</comment>
<comment type="caution">
    <text evidence="7">The sequence shown here is derived from an EMBL/GenBank/DDBJ whole genome shotgun (WGS) entry which is preliminary data.</text>
</comment>
<dbReference type="EC" id="1.1.1.271" evidence="5"/>
<dbReference type="GO" id="GO:0050577">
    <property type="term" value="F:GDP-L-fucose synthase activity"/>
    <property type="evidence" value="ECO:0007669"/>
    <property type="project" value="UniProtKB-UniRule"/>
</dbReference>
<feature type="binding site" evidence="5">
    <location>
        <begin position="110"/>
        <end position="113"/>
    </location>
    <ligand>
        <name>NADP(+)</name>
        <dbReference type="ChEBI" id="CHEBI:58349"/>
    </ligand>
</feature>
<evidence type="ECO:0000313" key="7">
    <source>
        <dbReference type="EMBL" id="OQM75329.1"/>
    </source>
</evidence>
<keyword evidence="8" id="KW-1185">Reference proteome</keyword>
<comment type="pathway">
    <text evidence="5">Nucleotide-sugar biosynthesis; GDP-L-fucose biosynthesis via de novo pathway; GDP-L-fucose from GDP-alpha-D-mannose: step 2/2.</text>
</comment>
<feature type="domain" description="NAD-dependent epimerase/dehydratase" evidence="6">
    <location>
        <begin position="13"/>
        <end position="242"/>
    </location>
</feature>
<dbReference type="UniPathway" id="UPA00128">
    <property type="reaction ID" value="UER00191"/>
</dbReference>
<comment type="function">
    <text evidence="5">Catalyzes the two-step NADP-dependent conversion of GDP-4-dehydro-6-deoxy-D-mannose to GDP-fucose, involving an epimerase and a reductase reaction.</text>
</comment>
<dbReference type="InterPro" id="IPR028614">
    <property type="entry name" value="GDP_fucose/colitose_synth"/>
</dbReference>
<feature type="binding site" evidence="5">
    <location>
        <position position="192"/>
    </location>
    <ligand>
        <name>substrate</name>
    </ligand>
</feature>
<dbReference type="GO" id="GO:0016853">
    <property type="term" value="F:isomerase activity"/>
    <property type="evidence" value="ECO:0007669"/>
    <property type="project" value="UniProtKB-KW"/>
</dbReference>
<gene>
    <name evidence="5" type="primary">fcl</name>
    <name evidence="7" type="ORF">BFN67_18750</name>
</gene>
<keyword evidence="3 5" id="KW-0560">Oxidoreductase</keyword>
<dbReference type="RefSeq" id="WP_080919909.1">
    <property type="nucleotide sequence ID" value="NZ_MDET01000017.1"/>
</dbReference>
<feature type="binding site" evidence="5">
    <location>
        <begin position="16"/>
        <end position="22"/>
    </location>
    <ligand>
        <name>NADP(+)</name>
        <dbReference type="ChEBI" id="CHEBI:58349"/>
    </ligand>
</feature>
<dbReference type="Pfam" id="PF01370">
    <property type="entry name" value="Epimerase"/>
    <property type="match status" value="1"/>
</dbReference>
<feature type="binding site" evidence="5">
    <location>
        <begin position="168"/>
        <end position="171"/>
    </location>
    <ligand>
        <name>NADP(+)</name>
        <dbReference type="ChEBI" id="CHEBI:58349"/>
    </ligand>
</feature>
<reference evidence="7 8" key="1">
    <citation type="journal article" date="2016" name="Int. J. Syst. Evol. Microbiol.">
        <title>Pseudaminobacter manganicus sp. nov., isolated from sludge of a manganese mine.</title>
        <authorList>
            <person name="Li J."/>
            <person name="Huang J."/>
            <person name="Liao S."/>
            <person name="Wang G."/>
        </authorList>
    </citation>
    <scope>NUCLEOTIDE SEQUENCE [LARGE SCALE GENOMIC DNA]</scope>
    <source>
        <strain evidence="7 8">JH-7</strain>
    </source>
</reference>
<evidence type="ECO:0000256" key="1">
    <source>
        <dbReference type="ARBA" id="ARBA00005959"/>
    </source>
</evidence>
<feature type="binding site" evidence="5">
    <location>
        <position position="207"/>
    </location>
    <ligand>
        <name>substrate</name>
    </ligand>
</feature>
<dbReference type="HAMAP" id="MF_00956">
    <property type="entry name" value="GDP_fucose_synth"/>
    <property type="match status" value="1"/>
</dbReference>
<feature type="binding site" evidence="5">
    <location>
        <position position="184"/>
    </location>
    <ligand>
        <name>NADP(+)</name>
        <dbReference type="ChEBI" id="CHEBI:58349"/>
    </ligand>
</feature>
<name>A0A1V8RQR3_9HYPH</name>
<dbReference type="SUPFAM" id="SSF51735">
    <property type="entry name" value="NAD(P)-binding Rossmann-fold domains"/>
    <property type="match status" value="1"/>
</dbReference>
<evidence type="ECO:0000256" key="3">
    <source>
        <dbReference type="ARBA" id="ARBA00023002"/>
    </source>
</evidence>
<evidence type="ECO:0000256" key="5">
    <source>
        <dbReference type="HAMAP-Rule" id="MF_00956"/>
    </source>
</evidence>
<sequence>MRAAYDISGKRVWVAGHRGLVGAALARRLAAENVELLTVGRERLDLRRQAEVEAWMASEKPQVVFMAAARVGGIHANDRYPADFIYDNLMIEANIVHAARLAGVEKLVLLGSTCVYPKLAPQPIPEEALLGGPLEPTNEWYALAKIAGIKLAQAYRRQHGCDFISAQPANLYGPGDNFDLETSHVLPALIRKAHEARLARAPGLCVWGSGKPLREFLHVDDLADALVFLAENYSGEGPVNVGSGTEISIRDLAHAVCAAVGFDGELVFDATKPDGTPRKLADSSKLAAMGWRARIGLKEGLASTYAWYLENAAAQAGAGDGRTVIAENRWRARQPRSHGSPPQYP</sequence>
<dbReference type="PANTHER" id="PTHR43238:SF1">
    <property type="entry name" value="GDP-L-FUCOSE SYNTHASE"/>
    <property type="match status" value="1"/>
</dbReference>
<dbReference type="STRING" id="1873176.BFN67_18750"/>
<keyword evidence="2 5" id="KW-0521">NADP</keyword>